<proteinExistence type="predicted"/>
<accession>A0A2K2CYA7</accession>
<dbReference type="AlphaFoldDB" id="A0A2K2CYA7"/>
<protein>
    <submittedName>
        <fullName evidence="2 3">Uncharacterized protein</fullName>
    </submittedName>
</protein>
<reference evidence="2" key="2">
    <citation type="submission" date="2017-06" db="EMBL/GenBank/DDBJ databases">
        <title>WGS assembly of Brachypodium distachyon.</title>
        <authorList>
            <consortium name="The International Brachypodium Initiative"/>
            <person name="Lucas S."/>
            <person name="Harmon-Smith M."/>
            <person name="Lail K."/>
            <person name="Tice H."/>
            <person name="Grimwood J."/>
            <person name="Bruce D."/>
            <person name="Barry K."/>
            <person name="Shu S."/>
            <person name="Lindquist E."/>
            <person name="Wang M."/>
            <person name="Pitluck S."/>
            <person name="Vogel J.P."/>
            <person name="Garvin D.F."/>
            <person name="Mockler T.C."/>
            <person name="Schmutz J."/>
            <person name="Rokhsar D."/>
            <person name="Bevan M.W."/>
        </authorList>
    </citation>
    <scope>NUCLEOTIDE SEQUENCE</scope>
    <source>
        <strain evidence="2">Bd21</strain>
    </source>
</reference>
<evidence type="ECO:0000313" key="3">
    <source>
        <dbReference type="EnsemblPlants" id="PNT67018"/>
    </source>
</evidence>
<evidence type="ECO:0000313" key="4">
    <source>
        <dbReference type="Proteomes" id="UP000008810"/>
    </source>
</evidence>
<dbReference type="EMBL" id="CM000882">
    <property type="protein sequence ID" value="PNT67018.1"/>
    <property type="molecule type" value="Genomic_DNA"/>
</dbReference>
<dbReference type="Proteomes" id="UP000008810">
    <property type="component" value="Chromosome 3"/>
</dbReference>
<reference evidence="3" key="3">
    <citation type="submission" date="2018-08" db="UniProtKB">
        <authorList>
            <consortium name="EnsemblPlants"/>
        </authorList>
    </citation>
    <scope>IDENTIFICATION</scope>
    <source>
        <strain evidence="3">cv. Bd21</strain>
    </source>
</reference>
<sequence length="112" mass="12596">MRGVSFGDEAPDRWAPPVSGCGRARVRLGRPGSVGSRGTGPVRPIWPGRSGLLFFFLLAFFFLFLISLISFDFELQIGPNKFQKICKIIFYHDSTFGSNFPQNKIYKNTFAL</sequence>
<dbReference type="InParanoid" id="A0A2K2CYA7"/>
<dbReference type="Gramene" id="PNT67018">
    <property type="protein sequence ID" value="PNT67018"/>
    <property type="gene ID" value="BRADI_3g19712v3"/>
</dbReference>
<feature type="transmembrane region" description="Helical" evidence="1">
    <location>
        <begin position="52"/>
        <end position="71"/>
    </location>
</feature>
<dbReference type="EnsemblPlants" id="PNT67018">
    <property type="protein sequence ID" value="PNT67018"/>
    <property type="gene ID" value="BRADI_3g19712v3"/>
</dbReference>
<keyword evidence="1" id="KW-0472">Membrane</keyword>
<gene>
    <name evidence="2" type="ORF">BRADI_3g19712v3</name>
</gene>
<organism evidence="2">
    <name type="scientific">Brachypodium distachyon</name>
    <name type="common">Purple false brome</name>
    <name type="synonym">Trachynia distachya</name>
    <dbReference type="NCBI Taxonomy" id="15368"/>
    <lineage>
        <taxon>Eukaryota</taxon>
        <taxon>Viridiplantae</taxon>
        <taxon>Streptophyta</taxon>
        <taxon>Embryophyta</taxon>
        <taxon>Tracheophyta</taxon>
        <taxon>Spermatophyta</taxon>
        <taxon>Magnoliopsida</taxon>
        <taxon>Liliopsida</taxon>
        <taxon>Poales</taxon>
        <taxon>Poaceae</taxon>
        <taxon>BOP clade</taxon>
        <taxon>Pooideae</taxon>
        <taxon>Stipodae</taxon>
        <taxon>Brachypodieae</taxon>
        <taxon>Brachypodium</taxon>
    </lineage>
</organism>
<keyword evidence="1" id="KW-0812">Transmembrane</keyword>
<name>A0A2K2CYA7_BRADI</name>
<evidence type="ECO:0000256" key="1">
    <source>
        <dbReference type="SAM" id="Phobius"/>
    </source>
</evidence>
<evidence type="ECO:0000313" key="2">
    <source>
        <dbReference type="EMBL" id="PNT67018.1"/>
    </source>
</evidence>
<keyword evidence="4" id="KW-1185">Reference proteome</keyword>
<keyword evidence="1" id="KW-1133">Transmembrane helix</keyword>
<reference evidence="2 3" key="1">
    <citation type="journal article" date="2010" name="Nature">
        <title>Genome sequencing and analysis of the model grass Brachypodium distachyon.</title>
        <authorList>
            <consortium name="International Brachypodium Initiative"/>
        </authorList>
    </citation>
    <scope>NUCLEOTIDE SEQUENCE [LARGE SCALE GENOMIC DNA]</scope>
    <source>
        <strain evidence="2 3">Bd21</strain>
    </source>
</reference>